<comment type="caution">
    <text evidence="4">The sequence shown here is derived from an EMBL/GenBank/DDBJ whole genome shotgun (WGS) entry which is preliminary data.</text>
</comment>
<dbReference type="Gene3D" id="3.90.245.10">
    <property type="entry name" value="Ribonucleoside hydrolase-like"/>
    <property type="match status" value="1"/>
</dbReference>
<dbReference type="EMBL" id="BART01007730">
    <property type="protein sequence ID" value="GAG62469.1"/>
    <property type="molecule type" value="Genomic_DNA"/>
</dbReference>
<dbReference type="Pfam" id="PF01156">
    <property type="entry name" value="IU_nuc_hydro"/>
    <property type="match status" value="1"/>
</dbReference>
<keyword evidence="1" id="KW-0378">Hydrolase</keyword>
<evidence type="ECO:0000313" key="4">
    <source>
        <dbReference type="EMBL" id="GAG62469.1"/>
    </source>
</evidence>
<name>X0Z0F4_9ZZZZ</name>
<accession>X0Z0F4</accession>
<dbReference type="GO" id="GO:0006152">
    <property type="term" value="P:purine nucleoside catabolic process"/>
    <property type="evidence" value="ECO:0007669"/>
    <property type="project" value="TreeGrafter"/>
</dbReference>
<evidence type="ECO:0000259" key="3">
    <source>
        <dbReference type="Pfam" id="PF01156"/>
    </source>
</evidence>
<dbReference type="SUPFAM" id="SSF53590">
    <property type="entry name" value="Nucleoside hydrolase"/>
    <property type="match status" value="1"/>
</dbReference>
<gene>
    <name evidence="4" type="ORF">S01H4_17525</name>
</gene>
<evidence type="ECO:0000256" key="1">
    <source>
        <dbReference type="ARBA" id="ARBA00022801"/>
    </source>
</evidence>
<dbReference type="InterPro" id="IPR001910">
    <property type="entry name" value="Inosine/uridine_hydrolase_dom"/>
</dbReference>
<evidence type="ECO:0000256" key="2">
    <source>
        <dbReference type="ARBA" id="ARBA00023295"/>
    </source>
</evidence>
<reference evidence="4" key="1">
    <citation type="journal article" date="2014" name="Front. Microbiol.">
        <title>High frequency of phylogenetically diverse reductive dehalogenase-homologous genes in deep subseafloor sedimentary metagenomes.</title>
        <authorList>
            <person name="Kawai M."/>
            <person name="Futagami T."/>
            <person name="Toyoda A."/>
            <person name="Takaki Y."/>
            <person name="Nishi S."/>
            <person name="Hori S."/>
            <person name="Arai W."/>
            <person name="Tsubouchi T."/>
            <person name="Morono Y."/>
            <person name="Uchiyama I."/>
            <person name="Ito T."/>
            <person name="Fujiyama A."/>
            <person name="Inagaki F."/>
            <person name="Takami H."/>
        </authorList>
    </citation>
    <scope>NUCLEOTIDE SEQUENCE</scope>
    <source>
        <strain evidence="4">Expedition CK06-06</strain>
    </source>
</reference>
<dbReference type="GO" id="GO:0005829">
    <property type="term" value="C:cytosol"/>
    <property type="evidence" value="ECO:0007669"/>
    <property type="project" value="TreeGrafter"/>
</dbReference>
<dbReference type="AlphaFoldDB" id="X0Z0F4"/>
<dbReference type="PANTHER" id="PTHR12304">
    <property type="entry name" value="INOSINE-URIDINE PREFERRING NUCLEOSIDE HYDROLASE"/>
    <property type="match status" value="1"/>
</dbReference>
<proteinExistence type="predicted"/>
<dbReference type="PANTHER" id="PTHR12304:SF4">
    <property type="entry name" value="URIDINE NUCLEOSIDASE"/>
    <property type="match status" value="1"/>
</dbReference>
<keyword evidence="2" id="KW-0326">Glycosidase</keyword>
<organism evidence="4">
    <name type="scientific">marine sediment metagenome</name>
    <dbReference type="NCBI Taxonomy" id="412755"/>
    <lineage>
        <taxon>unclassified sequences</taxon>
        <taxon>metagenomes</taxon>
        <taxon>ecological metagenomes</taxon>
    </lineage>
</organism>
<sequence length="107" mass="11601">MALRLEPKISERIPSITTMAGAYIEGNTTPSAEFNVLADPEAAHIVFTAGIPITMVGLEVTAQALLSLNDAEELGKRGTVWAEIASRIIKDEVLWFMNKLGWDGGQM</sequence>
<protein>
    <recommendedName>
        <fullName evidence="3">Inosine/uridine-preferring nucleoside hydrolase domain-containing protein</fullName>
    </recommendedName>
</protein>
<feature type="domain" description="Inosine/uridine-preferring nucleoside hydrolase" evidence="3">
    <location>
        <begin position="1"/>
        <end position="85"/>
    </location>
</feature>
<dbReference type="InterPro" id="IPR023186">
    <property type="entry name" value="IUNH"/>
</dbReference>
<dbReference type="GO" id="GO:0008477">
    <property type="term" value="F:purine nucleosidase activity"/>
    <property type="evidence" value="ECO:0007669"/>
    <property type="project" value="TreeGrafter"/>
</dbReference>
<dbReference type="InterPro" id="IPR036452">
    <property type="entry name" value="Ribo_hydro-like"/>
</dbReference>